<evidence type="ECO:0000256" key="1">
    <source>
        <dbReference type="SAM" id="MobiDB-lite"/>
    </source>
</evidence>
<feature type="compositionally biased region" description="Basic and acidic residues" evidence="1">
    <location>
        <begin position="18"/>
        <end position="28"/>
    </location>
</feature>
<keyword evidence="3" id="KW-1185">Reference proteome</keyword>
<proteinExistence type="predicted"/>
<accession>A0AAV7T6R7</accession>
<dbReference type="AlphaFoldDB" id="A0AAV7T6R7"/>
<protein>
    <submittedName>
        <fullName evidence="2">Uncharacterized protein</fullName>
    </submittedName>
</protein>
<gene>
    <name evidence="2" type="ORF">NDU88_003535</name>
</gene>
<dbReference type="EMBL" id="JANPWB010000007">
    <property type="protein sequence ID" value="KAJ1171677.1"/>
    <property type="molecule type" value="Genomic_DNA"/>
</dbReference>
<feature type="compositionally biased region" description="Basic and acidic residues" evidence="1">
    <location>
        <begin position="71"/>
        <end position="97"/>
    </location>
</feature>
<feature type="region of interest" description="Disordered" evidence="1">
    <location>
        <begin position="13"/>
        <end position="97"/>
    </location>
</feature>
<comment type="caution">
    <text evidence="2">The sequence shown here is derived from an EMBL/GenBank/DDBJ whole genome shotgun (WGS) entry which is preliminary data.</text>
</comment>
<reference evidence="2" key="1">
    <citation type="journal article" date="2022" name="bioRxiv">
        <title>Sequencing and chromosome-scale assembly of the giantPleurodeles waltlgenome.</title>
        <authorList>
            <person name="Brown T."/>
            <person name="Elewa A."/>
            <person name="Iarovenko S."/>
            <person name="Subramanian E."/>
            <person name="Araus A.J."/>
            <person name="Petzold A."/>
            <person name="Susuki M."/>
            <person name="Suzuki K.-i.T."/>
            <person name="Hayashi T."/>
            <person name="Toyoda A."/>
            <person name="Oliveira C."/>
            <person name="Osipova E."/>
            <person name="Leigh N.D."/>
            <person name="Simon A."/>
            <person name="Yun M.H."/>
        </authorList>
    </citation>
    <scope>NUCLEOTIDE SEQUENCE</scope>
    <source>
        <strain evidence="2">20211129_DDA</strain>
        <tissue evidence="2">Liver</tissue>
    </source>
</reference>
<sequence>MLHWFKDMAEARVSSSVLEEHPDKETCTDKCPQGTTEEKCPGPVDTTCGDFQSRGVEVEPTATQIRGERRKGRDTSVGERRNHQERPKKTAEEERTP</sequence>
<dbReference type="Proteomes" id="UP001066276">
    <property type="component" value="Chromosome 4_1"/>
</dbReference>
<evidence type="ECO:0000313" key="2">
    <source>
        <dbReference type="EMBL" id="KAJ1171677.1"/>
    </source>
</evidence>
<organism evidence="2 3">
    <name type="scientific">Pleurodeles waltl</name>
    <name type="common">Iberian ribbed newt</name>
    <dbReference type="NCBI Taxonomy" id="8319"/>
    <lineage>
        <taxon>Eukaryota</taxon>
        <taxon>Metazoa</taxon>
        <taxon>Chordata</taxon>
        <taxon>Craniata</taxon>
        <taxon>Vertebrata</taxon>
        <taxon>Euteleostomi</taxon>
        <taxon>Amphibia</taxon>
        <taxon>Batrachia</taxon>
        <taxon>Caudata</taxon>
        <taxon>Salamandroidea</taxon>
        <taxon>Salamandridae</taxon>
        <taxon>Pleurodelinae</taxon>
        <taxon>Pleurodeles</taxon>
    </lineage>
</organism>
<evidence type="ECO:0000313" key="3">
    <source>
        <dbReference type="Proteomes" id="UP001066276"/>
    </source>
</evidence>
<name>A0AAV7T6R7_PLEWA</name>